<name>A0A8J5GBM5_ZINOF</name>
<gene>
    <name evidence="2" type="ORF">ZIOFF_040222</name>
</gene>
<organism evidence="2 3">
    <name type="scientific">Zingiber officinale</name>
    <name type="common">Ginger</name>
    <name type="synonym">Amomum zingiber</name>
    <dbReference type="NCBI Taxonomy" id="94328"/>
    <lineage>
        <taxon>Eukaryota</taxon>
        <taxon>Viridiplantae</taxon>
        <taxon>Streptophyta</taxon>
        <taxon>Embryophyta</taxon>
        <taxon>Tracheophyta</taxon>
        <taxon>Spermatophyta</taxon>
        <taxon>Magnoliopsida</taxon>
        <taxon>Liliopsida</taxon>
        <taxon>Zingiberales</taxon>
        <taxon>Zingiberaceae</taxon>
        <taxon>Zingiber</taxon>
    </lineage>
</organism>
<protein>
    <recommendedName>
        <fullName evidence="4">Ribosomal protein L34Ae</fullName>
    </recommendedName>
</protein>
<dbReference type="Proteomes" id="UP000734854">
    <property type="component" value="Unassembled WGS sequence"/>
</dbReference>
<feature type="transmembrane region" description="Helical" evidence="1">
    <location>
        <begin position="48"/>
        <end position="71"/>
    </location>
</feature>
<keyword evidence="1" id="KW-0472">Membrane</keyword>
<dbReference type="PANTHER" id="PTHR46702:SF2">
    <property type="entry name" value="DNA LIGASE (DUF1666)"/>
    <property type="match status" value="1"/>
</dbReference>
<comment type="caution">
    <text evidence="2">The sequence shown here is derived from an EMBL/GenBank/DDBJ whole genome shotgun (WGS) entry which is preliminary data.</text>
</comment>
<accession>A0A8J5GBM5</accession>
<proteinExistence type="predicted"/>
<reference evidence="2 3" key="1">
    <citation type="submission" date="2020-08" db="EMBL/GenBank/DDBJ databases">
        <title>Plant Genome Project.</title>
        <authorList>
            <person name="Zhang R.-G."/>
        </authorList>
    </citation>
    <scope>NUCLEOTIDE SEQUENCE [LARGE SCALE GENOMIC DNA]</scope>
    <source>
        <tissue evidence="2">Rhizome</tissue>
    </source>
</reference>
<evidence type="ECO:0008006" key="4">
    <source>
        <dbReference type="Google" id="ProtNLM"/>
    </source>
</evidence>
<evidence type="ECO:0000313" key="3">
    <source>
        <dbReference type="Proteomes" id="UP000734854"/>
    </source>
</evidence>
<dbReference type="AlphaFoldDB" id="A0A8J5GBM5"/>
<sequence length="571" mass="66743">MCSLATAHLKSSCIPTLSSCMLNSQPRIHGGEDTRDEAVMHLPRLSTFLSFILISVHLVSFLLTKLFTLLLERSAANRELRLFPSNNLEDEIKLKTEDNYSVREESPPCILRREGGLLFLSKESAVDQGLFIREECYSNLQHLDEISDKESSFHSPLSVLICHEKDTDLVGDSSHSIKFKDDRDDAEEEEEEEIVIVDEPQCKRRIFELEEDSKIRMEGGPNSSKSSMEVEWRNSTVSRDSDLECLFSSSSSRRSSSNWETDSIFRKYDQEMMFFDRISEQKLAETESFRNILFQPRSISQRIVHKITTQKKMMKKIKEEGRNPYHDLENAYVAQICLAWEALNWNYCNFKQRMNTNTQRSFCTAWIAQQFQQFQILLNRFIENEPCERGRRPELFARMRICYPKLLQVPELQYSEAEEGGVDMVSSKEFFTILEDAIRTFLRFLSADKNNPCQMLKAIVRRKSRSMDSDHLHLLKKANKKKKMRLKDLLKGRRCLKGKWPSLKDEDEDEDEMVILMALIDMKIVSRTLRMAEIRQEQLHWCEEKMIKVRVWDGTIERDSSPLFPTSLSPN</sequence>
<evidence type="ECO:0000256" key="1">
    <source>
        <dbReference type="SAM" id="Phobius"/>
    </source>
</evidence>
<keyword evidence="1" id="KW-1133">Transmembrane helix</keyword>
<evidence type="ECO:0000313" key="2">
    <source>
        <dbReference type="EMBL" id="KAG6500377.1"/>
    </source>
</evidence>
<keyword evidence="3" id="KW-1185">Reference proteome</keyword>
<dbReference type="Pfam" id="PF07891">
    <property type="entry name" value="DUF1666"/>
    <property type="match status" value="1"/>
</dbReference>
<dbReference type="InterPro" id="IPR012870">
    <property type="entry name" value="DUF1666"/>
</dbReference>
<keyword evidence="1" id="KW-0812">Transmembrane</keyword>
<dbReference type="PANTHER" id="PTHR46702">
    <property type="entry name" value="DNA LIGASE (DUF1666)-RELATED"/>
    <property type="match status" value="1"/>
</dbReference>
<dbReference type="EMBL" id="JACMSC010000011">
    <property type="protein sequence ID" value="KAG6500377.1"/>
    <property type="molecule type" value="Genomic_DNA"/>
</dbReference>